<proteinExistence type="predicted"/>
<evidence type="ECO:0000313" key="3">
    <source>
        <dbReference type="EMBL" id="PNY16511.1"/>
    </source>
</evidence>
<protein>
    <recommendedName>
        <fullName evidence="2">OTU domain-containing protein</fullName>
    </recommendedName>
</protein>
<organism evidence="3 4">
    <name type="scientific">Trifolium pratense</name>
    <name type="common">Red clover</name>
    <dbReference type="NCBI Taxonomy" id="57577"/>
    <lineage>
        <taxon>Eukaryota</taxon>
        <taxon>Viridiplantae</taxon>
        <taxon>Streptophyta</taxon>
        <taxon>Embryophyta</taxon>
        <taxon>Tracheophyta</taxon>
        <taxon>Spermatophyta</taxon>
        <taxon>Magnoliopsida</taxon>
        <taxon>eudicotyledons</taxon>
        <taxon>Gunneridae</taxon>
        <taxon>Pentapetalae</taxon>
        <taxon>rosids</taxon>
        <taxon>fabids</taxon>
        <taxon>Fabales</taxon>
        <taxon>Fabaceae</taxon>
        <taxon>Papilionoideae</taxon>
        <taxon>50 kb inversion clade</taxon>
        <taxon>NPAAA clade</taxon>
        <taxon>Hologalegina</taxon>
        <taxon>IRL clade</taxon>
        <taxon>Trifolieae</taxon>
        <taxon>Trifolium</taxon>
    </lineage>
</organism>
<feature type="region of interest" description="Disordered" evidence="1">
    <location>
        <begin position="74"/>
        <end position="103"/>
    </location>
</feature>
<dbReference type="Proteomes" id="UP000236291">
    <property type="component" value="Unassembled WGS sequence"/>
</dbReference>
<dbReference type="AlphaFoldDB" id="A0A2K3PMK6"/>
<dbReference type="InterPro" id="IPR003323">
    <property type="entry name" value="OTU_dom"/>
</dbReference>
<reference evidence="3 4" key="1">
    <citation type="journal article" date="2014" name="Am. J. Bot.">
        <title>Genome assembly and annotation for red clover (Trifolium pratense; Fabaceae).</title>
        <authorList>
            <person name="Istvanek J."/>
            <person name="Jaros M."/>
            <person name="Krenek A."/>
            <person name="Repkova J."/>
        </authorList>
    </citation>
    <scope>NUCLEOTIDE SEQUENCE [LARGE SCALE GENOMIC DNA]</scope>
    <source>
        <strain evidence="4">cv. Tatra</strain>
        <tissue evidence="3">Young leaves</tissue>
    </source>
</reference>
<dbReference type="PROSITE" id="PS50802">
    <property type="entry name" value="OTU"/>
    <property type="match status" value="1"/>
</dbReference>
<accession>A0A2K3PMK6</accession>
<feature type="domain" description="OTU" evidence="2">
    <location>
        <begin position="119"/>
        <end position="171"/>
    </location>
</feature>
<sequence>MFKLADHDMKVHIKERLRLFVYPETTTMYPPPSKVKTKGVPKSWSNRPSYTLEERSTKCSPSLFEHAESQYNLSPLSEVRQKSSRKCSQSSPNSTPVQKLKPSRPNLGQLPLFMHSFIENVQDVAPDGHCGFHVVARLIGEFEDSHIMIRLDFSIELEKNKQRYIKVFCSE</sequence>
<name>A0A2K3PMK6_TRIPR</name>
<evidence type="ECO:0000259" key="2">
    <source>
        <dbReference type="PROSITE" id="PS50802"/>
    </source>
</evidence>
<gene>
    <name evidence="3" type="ORF">L195_g013233</name>
</gene>
<reference evidence="3 4" key="2">
    <citation type="journal article" date="2017" name="Front. Plant Sci.">
        <title>Gene Classification and Mining of Molecular Markers Useful in Red Clover (Trifolium pratense) Breeding.</title>
        <authorList>
            <person name="Istvanek J."/>
            <person name="Dluhosova J."/>
            <person name="Dluhos P."/>
            <person name="Patkova L."/>
            <person name="Nedelnik J."/>
            <person name="Repkova J."/>
        </authorList>
    </citation>
    <scope>NUCLEOTIDE SEQUENCE [LARGE SCALE GENOMIC DNA]</scope>
    <source>
        <strain evidence="4">cv. Tatra</strain>
        <tissue evidence="3">Young leaves</tissue>
    </source>
</reference>
<evidence type="ECO:0000313" key="4">
    <source>
        <dbReference type="Proteomes" id="UP000236291"/>
    </source>
</evidence>
<evidence type="ECO:0000256" key="1">
    <source>
        <dbReference type="SAM" id="MobiDB-lite"/>
    </source>
</evidence>
<feature type="region of interest" description="Disordered" evidence="1">
    <location>
        <begin position="30"/>
        <end position="51"/>
    </location>
</feature>
<dbReference type="CDD" id="cd22744">
    <property type="entry name" value="OTU"/>
    <property type="match status" value="1"/>
</dbReference>
<comment type="caution">
    <text evidence="3">The sequence shown here is derived from an EMBL/GenBank/DDBJ whole genome shotgun (WGS) entry which is preliminary data.</text>
</comment>
<dbReference type="EMBL" id="ASHM01008584">
    <property type="protein sequence ID" value="PNY16511.1"/>
    <property type="molecule type" value="Genomic_DNA"/>
</dbReference>